<dbReference type="KEGG" id="rul:UC8_10830"/>
<feature type="domain" description="Transposase IS200-like" evidence="1">
    <location>
        <begin position="5"/>
        <end position="121"/>
    </location>
</feature>
<dbReference type="GO" id="GO:0006313">
    <property type="term" value="P:DNA transposition"/>
    <property type="evidence" value="ECO:0007669"/>
    <property type="project" value="InterPro"/>
</dbReference>
<dbReference type="InterPro" id="IPR002686">
    <property type="entry name" value="Transposase_17"/>
</dbReference>
<reference evidence="2 3" key="1">
    <citation type="submission" date="2019-08" db="EMBL/GenBank/DDBJ databases">
        <title>Deep-cultivation of Planctomycetes and their phenomic and genomic characterization uncovers novel biology.</title>
        <authorList>
            <person name="Wiegand S."/>
            <person name="Jogler M."/>
            <person name="Boedeker C."/>
            <person name="Pinto D."/>
            <person name="Vollmers J."/>
            <person name="Rivas-Marin E."/>
            <person name="Kohn T."/>
            <person name="Peeters S.H."/>
            <person name="Heuer A."/>
            <person name="Rast P."/>
            <person name="Oberbeckmann S."/>
            <person name="Bunk B."/>
            <person name="Jeske O."/>
            <person name="Meyerdierks A."/>
            <person name="Storesund J.E."/>
            <person name="Kallscheuer N."/>
            <person name="Luecker S."/>
            <person name="Lage O.M."/>
            <person name="Pohl T."/>
            <person name="Merkel B.J."/>
            <person name="Hornburger P."/>
            <person name="Mueller R.-W."/>
            <person name="Bruemmer F."/>
            <person name="Labrenz M."/>
            <person name="Spormann A.M."/>
            <person name="Op den Camp H."/>
            <person name="Overmann J."/>
            <person name="Amann R."/>
            <person name="Jetten M.S.M."/>
            <person name="Mascher T."/>
            <person name="Medema M.H."/>
            <person name="Devos D.P."/>
            <person name="Kaster A.-K."/>
            <person name="Ovreas L."/>
            <person name="Rohde M."/>
            <person name="Galperin M.Y."/>
            <person name="Jogler C."/>
        </authorList>
    </citation>
    <scope>NUCLEOTIDE SEQUENCE [LARGE SCALE GENOMIC DNA]</scope>
    <source>
        <strain evidence="2 3">UC8</strain>
    </source>
</reference>
<keyword evidence="3" id="KW-1185">Reference proteome</keyword>
<dbReference type="OrthoDB" id="9798161at2"/>
<accession>A0A5B9QMN0</accession>
<dbReference type="InterPro" id="IPR036515">
    <property type="entry name" value="Transposase_17_sf"/>
</dbReference>
<evidence type="ECO:0000313" key="3">
    <source>
        <dbReference type="Proteomes" id="UP000325286"/>
    </source>
</evidence>
<evidence type="ECO:0000259" key="1">
    <source>
        <dbReference type="SMART" id="SM01321"/>
    </source>
</evidence>
<dbReference type="EMBL" id="CP042914">
    <property type="protein sequence ID" value="QEG39122.1"/>
    <property type="molecule type" value="Genomic_DNA"/>
</dbReference>
<sequence>MSQSLARVYLHCVFSTKQRRPFLRDSGLRNELFPYMATVFKNEFNSHALRIGGVEDHIHALVTLPRVVTIAELIKVAKTETSKWVKQHAKGVSTFSWQGGYGAFSVSQSNVEAVSHYIDHQEKHHLKESFKDEFRKLCRRHGIELDERYAWD</sequence>
<dbReference type="Gene3D" id="3.30.70.1290">
    <property type="entry name" value="Transposase IS200-like"/>
    <property type="match status" value="1"/>
</dbReference>
<protein>
    <submittedName>
        <fullName evidence="2">Transposase IS200 like protein</fullName>
    </submittedName>
</protein>
<proteinExistence type="predicted"/>
<dbReference type="RefSeq" id="WP_068142358.1">
    <property type="nucleotide sequence ID" value="NZ_CP042914.1"/>
</dbReference>
<name>A0A5B9QMN0_9BACT</name>
<dbReference type="SUPFAM" id="SSF143422">
    <property type="entry name" value="Transposase IS200-like"/>
    <property type="match status" value="1"/>
</dbReference>
<dbReference type="GO" id="GO:0003677">
    <property type="term" value="F:DNA binding"/>
    <property type="evidence" value="ECO:0007669"/>
    <property type="project" value="InterPro"/>
</dbReference>
<dbReference type="PANTHER" id="PTHR33360">
    <property type="entry name" value="TRANSPOSASE FOR INSERTION SEQUENCE ELEMENT IS200"/>
    <property type="match status" value="1"/>
</dbReference>
<dbReference type="GO" id="GO:0004803">
    <property type="term" value="F:transposase activity"/>
    <property type="evidence" value="ECO:0007669"/>
    <property type="project" value="InterPro"/>
</dbReference>
<dbReference type="Pfam" id="PF01797">
    <property type="entry name" value="Y1_Tnp"/>
    <property type="match status" value="1"/>
</dbReference>
<organism evidence="2 3">
    <name type="scientific">Roseimaritima ulvae</name>
    <dbReference type="NCBI Taxonomy" id="980254"/>
    <lineage>
        <taxon>Bacteria</taxon>
        <taxon>Pseudomonadati</taxon>
        <taxon>Planctomycetota</taxon>
        <taxon>Planctomycetia</taxon>
        <taxon>Pirellulales</taxon>
        <taxon>Pirellulaceae</taxon>
        <taxon>Roseimaritima</taxon>
    </lineage>
</organism>
<dbReference type="Proteomes" id="UP000325286">
    <property type="component" value="Chromosome"/>
</dbReference>
<dbReference type="PANTHER" id="PTHR33360:SF2">
    <property type="entry name" value="TRANSPOSASE FOR INSERTION SEQUENCE ELEMENT IS200"/>
    <property type="match status" value="1"/>
</dbReference>
<gene>
    <name evidence="2" type="ORF">UC8_10830</name>
</gene>
<dbReference type="AlphaFoldDB" id="A0A5B9QMN0"/>
<evidence type="ECO:0000313" key="2">
    <source>
        <dbReference type="EMBL" id="QEG39122.1"/>
    </source>
</evidence>
<dbReference type="SMART" id="SM01321">
    <property type="entry name" value="Y1_Tnp"/>
    <property type="match status" value="1"/>
</dbReference>